<dbReference type="EMBL" id="ML976701">
    <property type="protein sequence ID" value="KAF1970405.1"/>
    <property type="molecule type" value="Genomic_DNA"/>
</dbReference>
<feature type="domain" description="Heterokaryon incompatibility" evidence="1">
    <location>
        <begin position="52"/>
        <end position="178"/>
    </location>
</feature>
<keyword evidence="3" id="KW-1185">Reference proteome</keyword>
<sequence>MLIPPLPNFSYDSAPNFDPTTQIRLLKLHRRVPFFEVSAELVSCAIEEAPTYYAISYVWSYGRQDFRTITLNGMSFKIRRNVYDILNRCSSFLGPQTIWIDTICIDQSNNDEKTFQVRAMQDIYSTAEHVLVCLGNGPEYVAQFFERRKTDPWLAARIDALQELLQHPWFRRVWVIQEAVVPRAV</sequence>
<gene>
    <name evidence="2" type="ORF">BU23DRAFT_474256</name>
</gene>
<accession>A0A6A5UZZ9</accession>
<dbReference type="InterPro" id="IPR010730">
    <property type="entry name" value="HET"/>
</dbReference>
<dbReference type="PANTHER" id="PTHR24148">
    <property type="entry name" value="ANKYRIN REPEAT DOMAIN-CONTAINING PROTEIN 39 HOMOLOG-RELATED"/>
    <property type="match status" value="1"/>
</dbReference>
<evidence type="ECO:0000313" key="3">
    <source>
        <dbReference type="Proteomes" id="UP000800036"/>
    </source>
</evidence>
<dbReference type="Proteomes" id="UP000800036">
    <property type="component" value="Unassembled WGS sequence"/>
</dbReference>
<dbReference type="InterPro" id="IPR052895">
    <property type="entry name" value="HetReg/Transcr_Mod"/>
</dbReference>
<dbReference type="Pfam" id="PF06985">
    <property type="entry name" value="HET"/>
    <property type="match status" value="1"/>
</dbReference>
<name>A0A6A5UZZ9_9PLEO</name>
<evidence type="ECO:0000259" key="1">
    <source>
        <dbReference type="Pfam" id="PF06985"/>
    </source>
</evidence>
<dbReference type="OrthoDB" id="2157530at2759"/>
<proteinExistence type="predicted"/>
<protein>
    <submittedName>
        <fullName evidence="2">HET-domain-containing protein</fullName>
    </submittedName>
</protein>
<dbReference type="PANTHER" id="PTHR24148:SF64">
    <property type="entry name" value="HETEROKARYON INCOMPATIBILITY DOMAIN-CONTAINING PROTEIN"/>
    <property type="match status" value="1"/>
</dbReference>
<organism evidence="2 3">
    <name type="scientific">Bimuria novae-zelandiae CBS 107.79</name>
    <dbReference type="NCBI Taxonomy" id="1447943"/>
    <lineage>
        <taxon>Eukaryota</taxon>
        <taxon>Fungi</taxon>
        <taxon>Dikarya</taxon>
        <taxon>Ascomycota</taxon>
        <taxon>Pezizomycotina</taxon>
        <taxon>Dothideomycetes</taxon>
        <taxon>Pleosporomycetidae</taxon>
        <taxon>Pleosporales</taxon>
        <taxon>Massarineae</taxon>
        <taxon>Didymosphaeriaceae</taxon>
        <taxon>Bimuria</taxon>
    </lineage>
</organism>
<dbReference type="AlphaFoldDB" id="A0A6A5UZZ9"/>
<reference evidence="2" key="1">
    <citation type="journal article" date="2020" name="Stud. Mycol.">
        <title>101 Dothideomycetes genomes: a test case for predicting lifestyles and emergence of pathogens.</title>
        <authorList>
            <person name="Haridas S."/>
            <person name="Albert R."/>
            <person name="Binder M."/>
            <person name="Bloem J."/>
            <person name="Labutti K."/>
            <person name="Salamov A."/>
            <person name="Andreopoulos B."/>
            <person name="Baker S."/>
            <person name="Barry K."/>
            <person name="Bills G."/>
            <person name="Bluhm B."/>
            <person name="Cannon C."/>
            <person name="Castanera R."/>
            <person name="Culley D."/>
            <person name="Daum C."/>
            <person name="Ezra D."/>
            <person name="Gonzalez J."/>
            <person name="Henrissat B."/>
            <person name="Kuo A."/>
            <person name="Liang C."/>
            <person name="Lipzen A."/>
            <person name="Lutzoni F."/>
            <person name="Magnuson J."/>
            <person name="Mondo S."/>
            <person name="Nolan M."/>
            <person name="Ohm R."/>
            <person name="Pangilinan J."/>
            <person name="Park H.-J."/>
            <person name="Ramirez L."/>
            <person name="Alfaro M."/>
            <person name="Sun H."/>
            <person name="Tritt A."/>
            <person name="Yoshinaga Y."/>
            <person name="Zwiers L.-H."/>
            <person name="Turgeon B."/>
            <person name="Goodwin S."/>
            <person name="Spatafora J."/>
            <person name="Crous P."/>
            <person name="Grigoriev I."/>
        </authorList>
    </citation>
    <scope>NUCLEOTIDE SEQUENCE</scope>
    <source>
        <strain evidence="2">CBS 107.79</strain>
    </source>
</reference>
<feature type="non-terminal residue" evidence="2">
    <location>
        <position position="185"/>
    </location>
</feature>
<evidence type="ECO:0000313" key="2">
    <source>
        <dbReference type="EMBL" id="KAF1970405.1"/>
    </source>
</evidence>